<evidence type="ECO:0000313" key="3">
    <source>
        <dbReference type="Proteomes" id="UP000604046"/>
    </source>
</evidence>
<evidence type="ECO:0000313" key="2">
    <source>
        <dbReference type="EMBL" id="CAE7251079.1"/>
    </source>
</evidence>
<evidence type="ECO:0000256" key="1">
    <source>
        <dbReference type="SAM" id="SignalP"/>
    </source>
</evidence>
<keyword evidence="1" id="KW-0732">Signal</keyword>
<dbReference type="Proteomes" id="UP000604046">
    <property type="component" value="Unassembled WGS sequence"/>
</dbReference>
<reference evidence="2" key="1">
    <citation type="submission" date="2021-02" db="EMBL/GenBank/DDBJ databases">
        <authorList>
            <person name="Dougan E. K."/>
            <person name="Rhodes N."/>
            <person name="Thang M."/>
            <person name="Chan C."/>
        </authorList>
    </citation>
    <scope>NUCLEOTIDE SEQUENCE</scope>
</reference>
<dbReference type="AlphaFoldDB" id="A0A812LW84"/>
<dbReference type="OrthoDB" id="5946254at2759"/>
<feature type="chain" id="PRO_5032570591" evidence="1">
    <location>
        <begin position="26"/>
        <end position="202"/>
    </location>
</feature>
<protein>
    <submittedName>
        <fullName evidence="2">Uncharacterized protein</fullName>
    </submittedName>
</protein>
<sequence>MERGSSRRWTLAAPLLASLVTRGHSLVQRAPSAEHCGLTAAACPGSPVPAGDHSACSESIVFQAPCASVQQEIEARIRLNMDRKQLLGNYTLLDSEAGACTKASRATNPHADPGPFTDLFGFRYMSAGSHCHVLGCSESQVESLCDFSTNFCNMFNLYCSEADGCASVHHDLKYDPEQFGRACDHTALCGGYETVKSQCTRR</sequence>
<keyword evidence="3" id="KW-1185">Reference proteome</keyword>
<name>A0A812LW84_9DINO</name>
<dbReference type="EMBL" id="CAJNDS010001191">
    <property type="protein sequence ID" value="CAE7251079.1"/>
    <property type="molecule type" value="Genomic_DNA"/>
</dbReference>
<accession>A0A812LW84</accession>
<comment type="caution">
    <text evidence="2">The sequence shown here is derived from an EMBL/GenBank/DDBJ whole genome shotgun (WGS) entry which is preliminary data.</text>
</comment>
<proteinExistence type="predicted"/>
<organism evidence="2 3">
    <name type="scientific">Symbiodinium natans</name>
    <dbReference type="NCBI Taxonomy" id="878477"/>
    <lineage>
        <taxon>Eukaryota</taxon>
        <taxon>Sar</taxon>
        <taxon>Alveolata</taxon>
        <taxon>Dinophyceae</taxon>
        <taxon>Suessiales</taxon>
        <taxon>Symbiodiniaceae</taxon>
        <taxon>Symbiodinium</taxon>
    </lineage>
</organism>
<feature type="signal peptide" evidence="1">
    <location>
        <begin position="1"/>
        <end position="25"/>
    </location>
</feature>
<gene>
    <name evidence="2" type="ORF">SNAT2548_LOCUS12395</name>
</gene>